<proteinExistence type="predicted"/>
<keyword evidence="1" id="KW-0805">Transcription regulation</keyword>
<dbReference type="Gene3D" id="1.10.357.10">
    <property type="entry name" value="Tetracycline Repressor, domain 2"/>
    <property type="match status" value="1"/>
</dbReference>
<name>A0A2T0TCL8_9PSEU</name>
<dbReference type="Pfam" id="PF00440">
    <property type="entry name" value="TetR_N"/>
    <property type="match status" value="1"/>
</dbReference>
<evidence type="ECO:0000256" key="4">
    <source>
        <dbReference type="PROSITE-ProRule" id="PRU00335"/>
    </source>
</evidence>
<dbReference type="PANTHER" id="PTHR47506">
    <property type="entry name" value="TRANSCRIPTIONAL REGULATORY PROTEIN"/>
    <property type="match status" value="1"/>
</dbReference>
<dbReference type="PANTHER" id="PTHR47506:SF1">
    <property type="entry name" value="HTH-TYPE TRANSCRIPTIONAL REGULATOR YJDC"/>
    <property type="match status" value="1"/>
</dbReference>
<reference evidence="6 7" key="1">
    <citation type="submission" date="2018-03" db="EMBL/GenBank/DDBJ databases">
        <title>Genomic Encyclopedia of Archaeal and Bacterial Type Strains, Phase II (KMG-II): from individual species to whole genera.</title>
        <authorList>
            <person name="Goeker M."/>
        </authorList>
    </citation>
    <scope>NUCLEOTIDE SEQUENCE [LARGE SCALE GENOMIC DNA]</scope>
    <source>
        <strain evidence="6 7">DSM 44720</strain>
    </source>
</reference>
<accession>A0A2T0TCL8</accession>
<dbReference type="EMBL" id="PVTF01000003">
    <property type="protein sequence ID" value="PRY43403.1"/>
    <property type="molecule type" value="Genomic_DNA"/>
</dbReference>
<dbReference type="SUPFAM" id="SSF46689">
    <property type="entry name" value="Homeodomain-like"/>
    <property type="match status" value="1"/>
</dbReference>
<feature type="DNA-binding region" description="H-T-H motif" evidence="4">
    <location>
        <begin position="32"/>
        <end position="51"/>
    </location>
</feature>
<comment type="caution">
    <text evidence="6">The sequence shown here is derived from an EMBL/GenBank/DDBJ whole genome shotgun (WGS) entry which is preliminary data.</text>
</comment>
<dbReference type="PROSITE" id="PS50977">
    <property type="entry name" value="HTH_TETR_2"/>
    <property type="match status" value="1"/>
</dbReference>
<keyword evidence="2 4" id="KW-0238">DNA-binding</keyword>
<gene>
    <name evidence="6" type="ORF">CLV43_103146</name>
</gene>
<organism evidence="6 7">
    <name type="scientific">Umezawaea tangerina</name>
    <dbReference type="NCBI Taxonomy" id="84725"/>
    <lineage>
        <taxon>Bacteria</taxon>
        <taxon>Bacillati</taxon>
        <taxon>Actinomycetota</taxon>
        <taxon>Actinomycetes</taxon>
        <taxon>Pseudonocardiales</taxon>
        <taxon>Pseudonocardiaceae</taxon>
        <taxon>Umezawaea</taxon>
    </lineage>
</organism>
<protein>
    <submittedName>
        <fullName evidence="6">TetR family transcriptional regulator</fullName>
    </submittedName>
</protein>
<evidence type="ECO:0000259" key="5">
    <source>
        <dbReference type="PROSITE" id="PS50977"/>
    </source>
</evidence>
<dbReference type="InterPro" id="IPR001647">
    <property type="entry name" value="HTH_TetR"/>
</dbReference>
<feature type="domain" description="HTH tetR-type" evidence="5">
    <location>
        <begin position="9"/>
        <end position="69"/>
    </location>
</feature>
<dbReference type="RefSeq" id="WP_106186988.1">
    <property type="nucleotide sequence ID" value="NZ_PVTF01000003.1"/>
</dbReference>
<dbReference type="InterPro" id="IPR036271">
    <property type="entry name" value="Tet_transcr_reg_TetR-rel_C_sf"/>
</dbReference>
<evidence type="ECO:0000256" key="3">
    <source>
        <dbReference type="ARBA" id="ARBA00023163"/>
    </source>
</evidence>
<dbReference type="PRINTS" id="PR00455">
    <property type="entry name" value="HTHTETR"/>
</dbReference>
<evidence type="ECO:0000256" key="2">
    <source>
        <dbReference type="ARBA" id="ARBA00023125"/>
    </source>
</evidence>
<keyword evidence="3" id="KW-0804">Transcription</keyword>
<dbReference type="SUPFAM" id="SSF48498">
    <property type="entry name" value="Tetracyclin repressor-like, C-terminal domain"/>
    <property type="match status" value="1"/>
</dbReference>
<sequence>MTTEAQALDGVRERVLEAACELFANRGINSTGVDLVSEVAGVSKRSLYQRFPSKDHLIAAYLPRATDRFLDGLVPAEDSGLSAAGRILEVFAATQRKSHQPDFRGCPVLNATAEIPDVGHPMRGIAVSYKDRLQGYFRAQAEAAGAADPELLAEQLAMVFDGAMSYGSVRDQPLPDSVHATARTLLAAQGVELPQ</sequence>
<evidence type="ECO:0000313" key="6">
    <source>
        <dbReference type="EMBL" id="PRY43403.1"/>
    </source>
</evidence>
<dbReference type="OrthoDB" id="4214267at2"/>
<dbReference type="GO" id="GO:0003677">
    <property type="term" value="F:DNA binding"/>
    <property type="evidence" value="ECO:0007669"/>
    <property type="project" value="UniProtKB-UniRule"/>
</dbReference>
<dbReference type="AlphaFoldDB" id="A0A2T0TCL8"/>
<dbReference type="Proteomes" id="UP000239494">
    <property type="component" value="Unassembled WGS sequence"/>
</dbReference>
<evidence type="ECO:0000313" key="7">
    <source>
        <dbReference type="Proteomes" id="UP000239494"/>
    </source>
</evidence>
<keyword evidence="7" id="KW-1185">Reference proteome</keyword>
<dbReference type="InterPro" id="IPR009057">
    <property type="entry name" value="Homeodomain-like_sf"/>
</dbReference>
<evidence type="ECO:0000256" key="1">
    <source>
        <dbReference type="ARBA" id="ARBA00023015"/>
    </source>
</evidence>